<feature type="transmembrane region" description="Helical" evidence="2">
    <location>
        <begin position="31"/>
        <end position="52"/>
    </location>
</feature>
<dbReference type="CDD" id="cd12087">
    <property type="entry name" value="TM_EGFR-like"/>
    <property type="match status" value="1"/>
</dbReference>
<keyword evidence="2" id="KW-0472">Membrane</keyword>
<keyword evidence="4" id="KW-1185">Reference proteome</keyword>
<keyword evidence="2" id="KW-1133">Transmembrane helix</keyword>
<reference evidence="3 4" key="1">
    <citation type="submission" date="2016-10" db="EMBL/GenBank/DDBJ databases">
        <authorList>
            <person name="de Groot N.N."/>
        </authorList>
    </citation>
    <scope>NUCLEOTIDE SEQUENCE [LARGE SCALE GENOMIC DNA]</scope>
    <source>
        <strain>GEY</strain>
        <strain evidence="4">DSM 9560</strain>
    </source>
</reference>
<dbReference type="STRING" id="1003.SAMN04488541_101659"/>
<sequence length="88" mass="10188">MKLVDTLILSASVALFIIGVHQLFVLSKTGMMTAIMGSYWLFMLVAGLLFWYRLRRAKEKNMDNQQSFISDNKSRVSQTSKNKQRKKK</sequence>
<protein>
    <submittedName>
        <fullName evidence="3">Uncharacterized protein</fullName>
    </submittedName>
</protein>
<keyword evidence="2" id="KW-0812">Transmembrane</keyword>
<name>A0A1I2G3T3_9BACT</name>
<dbReference type="RefSeq" id="WP_091544870.1">
    <property type="nucleotide sequence ID" value="NZ_FONY01000016.1"/>
</dbReference>
<feature type="transmembrane region" description="Helical" evidence="2">
    <location>
        <begin position="7"/>
        <end position="25"/>
    </location>
</feature>
<organism evidence="3 4">
    <name type="scientific">Thermoflexibacter ruber</name>
    <dbReference type="NCBI Taxonomy" id="1003"/>
    <lineage>
        <taxon>Bacteria</taxon>
        <taxon>Pseudomonadati</taxon>
        <taxon>Bacteroidota</taxon>
        <taxon>Cytophagia</taxon>
        <taxon>Cytophagales</taxon>
        <taxon>Thermoflexibacteraceae</taxon>
        <taxon>Thermoflexibacter</taxon>
    </lineage>
</organism>
<evidence type="ECO:0000313" key="3">
    <source>
        <dbReference type="EMBL" id="SFF11657.1"/>
    </source>
</evidence>
<evidence type="ECO:0000256" key="2">
    <source>
        <dbReference type="SAM" id="Phobius"/>
    </source>
</evidence>
<gene>
    <name evidence="3" type="ORF">SAMN04488541_101659</name>
</gene>
<accession>A0A1I2G3T3</accession>
<dbReference type="Proteomes" id="UP000199513">
    <property type="component" value="Unassembled WGS sequence"/>
</dbReference>
<dbReference type="OrthoDB" id="983125at2"/>
<proteinExistence type="predicted"/>
<dbReference type="EMBL" id="FONY01000016">
    <property type="protein sequence ID" value="SFF11657.1"/>
    <property type="molecule type" value="Genomic_DNA"/>
</dbReference>
<feature type="compositionally biased region" description="Polar residues" evidence="1">
    <location>
        <begin position="63"/>
        <end position="81"/>
    </location>
</feature>
<feature type="region of interest" description="Disordered" evidence="1">
    <location>
        <begin position="63"/>
        <end position="88"/>
    </location>
</feature>
<dbReference type="AlphaFoldDB" id="A0A1I2G3T3"/>
<evidence type="ECO:0000313" key="4">
    <source>
        <dbReference type="Proteomes" id="UP000199513"/>
    </source>
</evidence>
<evidence type="ECO:0000256" key="1">
    <source>
        <dbReference type="SAM" id="MobiDB-lite"/>
    </source>
</evidence>